<organism evidence="1 2">
    <name type="scientific">Telmatospirillum siberiense</name>
    <dbReference type="NCBI Taxonomy" id="382514"/>
    <lineage>
        <taxon>Bacteria</taxon>
        <taxon>Pseudomonadati</taxon>
        <taxon>Pseudomonadota</taxon>
        <taxon>Alphaproteobacteria</taxon>
        <taxon>Rhodospirillales</taxon>
        <taxon>Rhodospirillaceae</taxon>
        <taxon>Telmatospirillum</taxon>
    </lineage>
</organism>
<accession>A0A2N3PNL1</accession>
<keyword evidence="2" id="KW-1185">Reference proteome</keyword>
<dbReference type="Proteomes" id="UP000233293">
    <property type="component" value="Unassembled WGS sequence"/>
</dbReference>
<gene>
    <name evidence="1" type="ORF">CWS72_24000</name>
</gene>
<dbReference type="RefSeq" id="WP_101253192.1">
    <property type="nucleotide sequence ID" value="NZ_PIUM01000040.1"/>
</dbReference>
<evidence type="ECO:0000313" key="1">
    <source>
        <dbReference type="EMBL" id="PKU21970.1"/>
    </source>
</evidence>
<dbReference type="AlphaFoldDB" id="A0A2N3PNL1"/>
<sequence>MPEKSYEFDIAATDNPAVAEVYEQLRWLALAVEFRPDEEPLEAVARFERLFVHAIRAQTLIAHAIDALAPGDKGNEVFDRIRDDLAKIADRISSLLCLREGATRVDDGESRLREARVLLEKASVMTSALERAADDR</sequence>
<dbReference type="EMBL" id="PIUM01000040">
    <property type="protein sequence ID" value="PKU21970.1"/>
    <property type="molecule type" value="Genomic_DNA"/>
</dbReference>
<evidence type="ECO:0000313" key="2">
    <source>
        <dbReference type="Proteomes" id="UP000233293"/>
    </source>
</evidence>
<comment type="caution">
    <text evidence="1">The sequence shown here is derived from an EMBL/GenBank/DDBJ whole genome shotgun (WGS) entry which is preliminary data.</text>
</comment>
<name>A0A2N3PNL1_9PROT</name>
<protein>
    <submittedName>
        <fullName evidence="1">Uncharacterized protein</fullName>
    </submittedName>
</protein>
<proteinExistence type="predicted"/>
<reference evidence="2" key="1">
    <citation type="submission" date="2017-12" db="EMBL/GenBank/DDBJ databases">
        <title>Draft genome sequence of Telmatospirillum siberiense 26-4b1T, an acidotolerant peatland alphaproteobacterium potentially involved in sulfur cycling.</title>
        <authorList>
            <person name="Hausmann B."/>
            <person name="Pjevac P."/>
            <person name="Schreck K."/>
            <person name="Herbold C.W."/>
            <person name="Daims H."/>
            <person name="Wagner M."/>
            <person name="Pester M."/>
            <person name="Loy A."/>
        </authorList>
    </citation>
    <scope>NUCLEOTIDE SEQUENCE [LARGE SCALE GENOMIC DNA]</scope>
    <source>
        <strain evidence="2">26-4b1</strain>
    </source>
</reference>